<keyword evidence="4 5" id="KW-0413">Isomerase</keyword>
<evidence type="ECO:0000259" key="6">
    <source>
        <dbReference type="SMART" id="SM00922"/>
    </source>
</evidence>
<evidence type="ECO:0000256" key="2">
    <source>
        <dbReference type="ARBA" id="ARBA00022723"/>
    </source>
</evidence>
<dbReference type="InterPro" id="IPR013342">
    <property type="entry name" value="Mandelate_racemase_C"/>
</dbReference>
<dbReference type="SUPFAM" id="SSF54826">
    <property type="entry name" value="Enolase N-terminal domain-like"/>
    <property type="match status" value="1"/>
</dbReference>
<dbReference type="InterPro" id="IPR034603">
    <property type="entry name" value="Dipeptide_epimerase"/>
</dbReference>
<keyword evidence="2 5" id="KW-0479">Metal-binding</keyword>
<name>A0ABQ3KA62_9DEIO</name>
<dbReference type="SUPFAM" id="SSF51604">
    <property type="entry name" value="Enolase C-terminal domain-like"/>
    <property type="match status" value="1"/>
</dbReference>
<evidence type="ECO:0000256" key="4">
    <source>
        <dbReference type="ARBA" id="ARBA00023235"/>
    </source>
</evidence>
<evidence type="ECO:0000256" key="3">
    <source>
        <dbReference type="ARBA" id="ARBA00022842"/>
    </source>
</evidence>
<dbReference type="RefSeq" id="WP_189643447.1">
    <property type="nucleotide sequence ID" value="NZ_BNAL01000024.1"/>
</dbReference>
<sequence length="338" mass="35701">MITWTPFELQTAQPFGIARWTHSSYERVRVDWTLDGLTGRGEAAPNAFYGETGATVPAVLERLVAVAGDPWEFRTLAARLDAALGHHPSAKCALEMAALEVCALSVGRPVREVLGLPGGPVPESSFTVGLAALPEMAAQAEAAVARGHGILKVKLGTAQDEAILAALRDVAPAVTLRVDANAAWTLTRARRMLDVLDEYRVEFLEQPLPADDLAGHAALRRSARLPIIADESLHTVGSVPALAEAFDGVNLKLAKLGGPLQALRALELARLYGLEVMIGCMIESSLGVAAAAMLAPLCDWVDLDSPLLLAADPVAGLKWTAGQLELPPGPGWGVEWVG</sequence>
<gene>
    <name evidence="7" type="ORF">GCM10017783_18830</name>
</gene>
<dbReference type="Gene3D" id="3.20.20.120">
    <property type="entry name" value="Enolase-like C-terminal domain"/>
    <property type="match status" value="1"/>
</dbReference>
<feature type="domain" description="Mandelate racemase/muconate lactonizing enzyme C-terminal" evidence="6">
    <location>
        <begin position="133"/>
        <end position="226"/>
    </location>
</feature>
<comment type="cofactor">
    <cofactor evidence="5">
        <name>Mg(2+)</name>
        <dbReference type="ChEBI" id="CHEBI:18420"/>
    </cofactor>
    <text evidence="5">Binds 1 Mg(2+) ion per subunit.</text>
</comment>
<organism evidence="7 8">
    <name type="scientific">Deinococcus piscis</name>
    <dbReference type="NCBI Taxonomy" id="394230"/>
    <lineage>
        <taxon>Bacteria</taxon>
        <taxon>Thermotogati</taxon>
        <taxon>Deinococcota</taxon>
        <taxon>Deinococci</taxon>
        <taxon>Deinococcales</taxon>
        <taxon>Deinococcaceae</taxon>
        <taxon>Deinococcus</taxon>
    </lineage>
</organism>
<dbReference type="Proteomes" id="UP000632154">
    <property type="component" value="Unassembled WGS sequence"/>
</dbReference>
<dbReference type="Gene3D" id="3.30.390.10">
    <property type="entry name" value="Enolase-like, N-terminal domain"/>
    <property type="match status" value="1"/>
</dbReference>
<protein>
    <recommendedName>
        <fullName evidence="5">Dipeptide epimerase</fullName>
        <ecNumber evidence="5">5.1.1.-</ecNumber>
    </recommendedName>
</protein>
<dbReference type="SFLD" id="SFLDS00001">
    <property type="entry name" value="Enolase"/>
    <property type="match status" value="1"/>
</dbReference>
<dbReference type="EC" id="5.1.1.-" evidence="5"/>
<evidence type="ECO:0000313" key="8">
    <source>
        <dbReference type="Proteomes" id="UP000632154"/>
    </source>
</evidence>
<proteinExistence type="inferred from homology"/>
<dbReference type="InterPro" id="IPR018110">
    <property type="entry name" value="Mandel_Rmase/mucon_lact_enz_CS"/>
</dbReference>
<dbReference type="CDD" id="cd03319">
    <property type="entry name" value="L-Ala-DL-Glu_epimerase"/>
    <property type="match status" value="1"/>
</dbReference>
<dbReference type="PANTHER" id="PTHR48073:SF2">
    <property type="entry name" value="O-SUCCINYLBENZOATE SYNTHASE"/>
    <property type="match status" value="1"/>
</dbReference>
<dbReference type="SFLD" id="SFLDG00180">
    <property type="entry name" value="muconate_cycloisomerase"/>
    <property type="match status" value="1"/>
</dbReference>
<evidence type="ECO:0000256" key="1">
    <source>
        <dbReference type="ARBA" id="ARBA00008031"/>
    </source>
</evidence>
<keyword evidence="8" id="KW-1185">Reference proteome</keyword>
<keyword evidence="3 5" id="KW-0460">Magnesium</keyword>
<comment type="similarity">
    <text evidence="1 5">Belongs to the mandelate racemase/muconate lactonizing enzyme family.</text>
</comment>
<dbReference type="InterPro" id="IPR036849">
    <property type="entry name" value="Enolase-like_C_sf"/>
</dbReference>
<reference evidence="8" key="1">
    <citation type="journal article" date="2019" name="Int. J. Syst. Evol. Microbiol.">
        <title>The Global Catalogue of Microorganisms (GCM) 10K type strain sequencing project: providing services to taxonomists for standard genome sequencing and annotation.</title>
        <authorList>
            <consortium name="The Broad Institute Genomics Platform"/>
            <consortium name="The Broad Institute Genome Sequencing Center for Infectious Disease"/>
            <person name="Wu L."/>
            <person name="Ma J."/>
        </authorList>
    </citation>
    <scope>NUCLEOTIDE SEQUENCE [LARGE SCALE GENOMIC DNA]</scope>
    <source>
        <strain evidence="8">CGMCC 1.18439</strain>
    </source>
</reference>
<accession>A0ABQ3KA62</accession>
<dbReference type="Pfam" id="PF13378">
    <property type="entry name" value="MR_MLE_C"/>
    <property type="match status" value="1"/>
</dbReference>
<dbReference type="InterPro" id="IPR029017">
    <property type="entry name" value="Enolase-like_N"/>
</dbReference>
<dbReference type="Pfam" id="PF02746">
    <property type="entry name" value="MR_MLE_N"/>
    <property type="match status" value="1"/>
</dbReference>
<dbReference type="InterPro" id="IPR013341">
    <property type="entry name" value="Mandelate_racemase_N_dom"/>
</dbReference>
<dbReference type="InterPro" id="IPR029065">
    <property type="entry name" value="Enolase_C-like"/>
</dbReference>
<dbReference type="SFLD" id="SFLDF00009">
    <property type="entry name" value="o-succinylbenzoate_synthase"/>
    <property type="match status" value="1"/>
</dbReference>
<dbReference type="EMBL" id="BNAL01000024">
    <property type="protein sequence ID" value="GHG06419.1"/>
    <property type="molecule type" value="Genomic_DNA"/>
</dbReference>
<evidence type="ECO:0000313" key="7">
    <source>
        <dbReference type="EMBL" id="GHG06419.1"/>
    </source>
</evidence>
<dbReference type="PROSITE" id="PS00909">
    <property type="entry name" value="MR_MLE_2"/>
    <property type="match status" value="1"/>
</dbReference>
<dbReference type="PANTHER" id="PTHR48073">
    <property type="entry name" value="O-SUCCINYLBENZOATE SYNTHASE-RELATED"/>
    <property type="match status" value="1"/>
</dbReference>
<evidence type="ECO:0000256" key="5">
    <source>
        <dbReference type="RuleBase" id="RU366006"/>
    </source>
</evidence>
<comment type="caution">
    <text evidence="7">The sequence shown here is derived from an EMBL/GenBank/DDBJ whole genome shotgun (WGS) entry which is preliminary data.</text>
</comment>
<dbReference type="SMART" id="SM00922">
    <property type="entry name" value="MR_MLE"/>
    <property type="match status" value="1"/>
</dbReference>